<accession>A0ABP8GLY3</accession>
<name>A0ABP8GLY3_9BURK</name>
<evidence type="ECO:0000313" key="3">
    <source>
        <dbReference type="Proteomes" id="UP001501671"/>
    </source>
</evidence>
<proteinExistence type="predicted"/>
<reference evidence="3" key="1">
    <citation type="journal article" date="2019" name="Int. J. Syst. Evol. Microbiol.">
        <title>The Global Catalogue of Microorganisms (GCM) 10K type strain sequencing project: providing services to taxonomists for standard genome sequencing and annotation.</title>
        <authorList>
            <consortium name="The Broad Institute Genomics Platform"/>
            <consortium name="The Broad Institute Genome Sequencing Center for Infectious Disease"/>
            <person name="Wu L."/>
            <person name="Ma J."/>
        </authorList>
    </citation>
    <scope>NUCLEOTIDE SEQUENCE [LARGE SCALE GENOMIC DNA]</scope>
    <source>
        <strain evidence="3">JCM 17666</strain>
    </source>
</reference>
<organism evidence="2 3">
    <name type="scientific">Pigmentiphaga soli</name>
    <dbReference type="NCBI Taxonomy" id="1007095"/>
    <lineage>
        <taxon>Bacteria</taxon>
        <taxon>Pseudomonadati</taxon>
        <taxon>Pseudomonadota</taxon>
        <taxon>Betaproteobacteria</taxon>
        <taxon>Burkholderiales</taxon>
        <taxon>Alcaligenaceae</taxon>
        <taxon>Pigmentiphaga</taxon>
    </lineage>
</organism>
<keyword evidence="3" id="KW-1185">Reference proteome</keyword>
<evidence type="ECO:0000313" key="2">
    <source>
        <dbReference type="EMBL" id="GAA4326801.1"/>
    </source>
</evidence>
<gene>
    <name evidence="2" type="ORF">GCM10023144_10690</name>
</gene>
<feature type="region of interest" description="Disordered" evidence="1">
    <location>
        <begin position="25"/>
        <end position="81"/>
    </location>
</feature>
<sequence>MDNAKHLYNVLAIAAFLALPVAIGGERPGAAGDPPQFDLPAMAPHGHRSPPATGPAAPAEPAAAPETGDIPQRWIDADGDDACGASHVRGTSAVVPGTVRSRCLIV</sequence>
<dbReference type="Proteomes" id="UP001501671">
    <property type="component" value="Unassembled WGS sequence"/>
</dbReference>
<feature type="compositionally biased region" description="Low complexity" evidence="1">
    <location>
        <begin position="50"/>
        <end position="68"/>
    </location>
</feature>
<comment type="caution">
    <text evidence="2">The sequence shown here is derived from an EMBL/GenBank/DDBJ whole genome shotgun (WGS) entry which is preliminary data.</text>
</comment>
<protein>
    <submittedName>
        <fullName evidence="2">Uncharacterized protein</fullName>
    </submittedName>
</protein>
<dbReference type="RefSeq" id="WP_345247100.1">
    <property type="nucleotide sequence ID" value="NZ_BAABFO010000004.1"/>
</dbReference>
<dbReference type="EMBL" id="BAABFO010000004">
    <property type="protein sequence ID" value="GAA4326801.1"/>
    <property type="molecule type" value="Genomic_DNA"/>
</dbReference>
<evidence type="ECO:0000256" key="1">
    <source>
        <dbReference type="SAM" id="MobiDB-lite"/>
    </source>
</evidence>